<comment type="caution">
    <text evidence="2">The sequence shown here is derived from an EMBL/GenBank/DDBJ whole genome shotgun (WGS) entry which is preliminary data.</text>
</comment>
<protein>
    <submittedName>
        <fullName evidence="2">Uncharacterized protein</fullName>
    </submittedName>
</protein>
<accession>A0AAW1IAV0</accession>
<name>A0AAW1IAV0_POPJA</name>
<evidence type="ECO:0000313" key="2">
    <source>
        <dbReference type="EMBL" id="KAK9686367.1"/>
    </source>
</evidence>
<dbReference type="Proteomes" id="UP001458880">
    <property type="component" value="Unassembled WGS sequence"/>
</dbReference>
<evidence type="ECO:0000256" key="1">
    <source>
        <dbReference type="SAM" id="MobiDB-lite"/>
    </source>
</evidence>
<gene>
    <name evidence="2" type="ORF">QE152_g37241</name>
</gene>
<keyword evidence="3" id="KW-1185">Reference proteome</keyword>
<evidence type="ECO:0000313" key="3">
    <source>
        <dbReference type="Proteomes" id="UP001458880"/>
    </source>
</evidence>
<organism evidence="2 3">
    <name type="scientific">Popillia japonica</name>
    <name type="common">Japanese beetle</name>
    <dbReference type="NCBI Taxonomy" id="7064"/>
    <lineage>
        <taxon>Eukaryota</taxon>
        <taxon>Metazoa</taxon>
        <taxon>Ecdysozoa</taxon>
        <taxon>Arthropoda</taxon>
        <taxon>Hexapoda</taxon>
        <taxon>Insecta</taxon>
        <taxon>Pterygota</taxon>
        <taxon>Neoptera</taxon>
        <taxon>Endopterygota</taxon>
        <taxon>Coleoptera</taxon>
        <taxon>Polyphaga</taxon>
        <taxon>Scarabaeiformia</taxon>
        <taxon>Scarabaeidae</taxon>
        <taxon>Rutelinae</taxon>
        <taxon>Popillia</taxon>
    </lineage>
</organism>
<reference evidence="2 3" key="1">
    <citation type="journal article" date="2024" name="BMC Genomics">
        <title>De novo assembly and annotation of Popillia japonica's genome with initial clues to its potential as an invasive pest.</title>
        <authorList>
            <person name="Cucini C."/>
            <person name="Boschi S."/>
            <person name="Funari R."/>
            <person name="Cardaioli E."/>
            <person name="Iannotti N."/>
            <person name="Marturano G."/>
            <person name="Paoli F."/>
            <person name="Bruttini M."/>
            <person name="Carapelli A."/>
            <person name="Frati F."/>
            <person name="Nardi F."/>
        </authorList>
    </citation>
    <scope>NUCLEOTIDE SEQUENCE [LARGE SCALE GENOMIC DNA]</scope>
    <source>
        <strain evidence="2">DMR45628</strain>
    </source>
</reference>
<dbReference type="EMBL" id="JASPKY010000710">
    <property type="protein sequence ID" value="KAK9686367.1"/>
    <property type="molecule type" value="Genomic_DNA"/>
</dbReference>
<sequence length="166" mass="19671">MDVDTVIDRIGFGLPENFREKIDRENLENITDLFSELKKHEGKIGKKNLKTKETKQEWRYKNEEKKPCKTCENLNKGARYHPEDKCWFKTKPNITKERPKTMDSIRDLYELLLQKEALEDRLGVHQVTRKSNRTPSLRLRFGRRSDPNMLASPYLMAQESSDRSEN</sequence>
<feature type="region of interest" description="Disordered" evidence="1">
    <location>
        <begin position="139"/>
        <end position="166"/>
    </location>
</feature>
<dbReference type="AlphaFoldDB" id="A0AAW1IAV0"/>
<proteinExistence type="predicted"/>